<evidence type="ECO:0000256" key="9">
    <source>
        <dbReference type="SAM" id="MobiDB-lite"/>
    </source>
</evidence>
<dbReference type="GO" id="GO:0008270">
    <property type="term" value="F:zinc ion binding"/>
    <property type="evidence" value="ECO:0007669"/>
    <property type="project" value="UniProtKB-KW"/>
</dbReference>
<keyword evidence="7" id="KW-0863">Zinc-finger</keyword>
<keyword evidence="7" id="KW-0479">Metal-binding</keyword>
<proteinExistence type="inferred from homology"/>
<evidence type="ECO:0000256" key="5">
    <source>
        <dbReference type="ARBA" id="ARBA00023212"/>
    </source>
</evidence>
<dbReference type="PROSITE" id="PS50157">
    <property type="entry name" value="ZINC_FINGER_C2H2_2"/>
    <property type="match status" value="1"/>
</dbReference>
<feature type="region of interest" description="Disordered" evidence="9">
    <location>
        <begin position="344"/>
        <end position="364"/>
    </location>
</feature>
<feature type="compositionally biased region" description="Acidic residues" evidence="9">
    <location>
        <begin position="547"/>
        <end position="556"/>
    </location>
</feature>
<feature type="domain" description="C2H2-type" evidence="10">
    <location>
        <begin position="168"/>
        <end position="199"/>
    </location>
</feature>
<feature type="compositionally biased region" description="Basic and acidic residues" evidence="9">
    <location>
        <begin position="484"/>
        <end position="493"/>
    </location>
</feature>
<accession>D8LJD7</accession>
<evidence type="ECO:0000256" key="2">
    <source>
        <dbReference type="ARBA" id="ARBA00004120"/>
    </source>
</evidence>
<dbReference type="GO" id="GO:0005737">
    <property type="term" value="C:cytoplasm"/>
    <property type="evidence" value="ECO:0007669"/>
    <property type="project" value="TreeGrafter"/>
</dbReference>
<keyword evidence="6" id="KW-0966">Cell projection</keyword>
<dbReference type="Gene3D" id="3.30.160.60">
    <property type="entry name" value="Classic Zinc Finger"/>
    <property type="match status" value="1"/>
</dbReference>
<evidence type="ECO:0000256" key="8">
    <source>
        <dbReference type="SAM" id="Coils"/>
    </source>
</evidence>
<feature type="region of interest" description="Disordered" evidence="9">
    <location>
        <begin position="468"/>
        <end position="493"/>
    </location>
</feature>
<evidence type="ECO:0000256" key="4">
    <source>
        <dbReference type="ARBA" id="ARBA00023054"/>
    </source>
</evidence>
<evidence type="ECO:0000256" key="7">
    <source>
        <dbReference type="PROSITE-ProRule" id="PRU00042"/>
    </source>
</evidence>
<keyword evidence="4 8" id="KW-0175">Coiled coil</keyword>
<dbReference type="PANTHER" id="PTHR21502">
    <property type="entry name" value="ZINC FINGER PROTEIN DZIP1"/>
    <property type="match status" value="1"/>
</dbReference>
<keyword evidence="7" id="KW-0862">Zinc</keyword>
<evidence type="ECO:0000256" key="1">
    <source>
        <dbReference type="ARBA" id="ARBA00004114"/>
    </source>
</evidence>
<dbReference type="Pfam" id="PF13815">
    <property type="entry name" value="Dzip-like_N"/>
    <property type="match status" value="1"/>
</dbReference>
<reference evidence="11 12" key="1">
    <citation type="journal article" date="2010" name="Nature">
        <title>The Ectocarpus genome and the independent evolution of multicellularity in brown algae.</title>
        <authorList>
            <person name="Cock J.M."/>
            <person name="Sterck L."/>
            <person name="Rouze P."/>
            <person name="Scornet D."/>
            <person name="Allen A.E."/>
            <person name="Amoutzias G."/>
            <person name="Anthouard V."/>
            <person name="Artiguenave F."/>
            <person name="Aury J.M."/>
            <person name="Badger J.H."/>
            <person name="Beszteri B."/>
            <person name="Billiau K."/>
            <person name="Bonnet E."/>
            <person name="Bothwell J.H."/>
            <person name="Bowler C."/>
            <person name="Boyen C."/>
            <person name="Brownlee C."/>
            <person name="Carrano C.J."/>
            <person name="Charrier B."/>
            <person name="Cho G.Y."/>
            <person name="Coelho S.M."/>
            <person name="Collen J."/>
            <person name="Corre E."/>
            <person name="Da Silva C."/>
            <person name="Delage L."/>
            <person name="Delaroque N."/>
            <person name="Dittami S.M."/>
            <person name="Doulbeau S."/>
            <person name="Elias M."/>
            <person name="Farnham G."/>
            <person name="Gachon C.M."/>
            <person name="Gschloessl B."/>
            <person name="Heesch S."/>
            <person name="Jabbari K."/>
            <person name="Jubin C."/>
            <person name="Kawai H."/>
            <person name="Kimura K."/>
            <person name="Kloareg B."/>
            <person name="Kupper F.C."/>
            <person name="Lang D."/>
            <person name="Le Bail A."/>
            <person name="Leblanc C."/>
            <person name="Lerouge P."/>
            <person name="Lohr M."/>
            <person name="Lopez P.J."/>
            <person name="Martens C."/>
            <person name="Maumus F."/>
            <person name="Michel G."/>
            <person name="Miranda-Saavedra D."/>
            <person name="Morales J."/>
            <person name="Moreau H."/>
            <person name="Motomura T."/>
            <person name="Nagasato C."/>
            <person name="Napoli C.A."/>
            <person name="Nelson D.R."/>
            <person name="Nyvall-Collen P."/>
            <person name="Peters A.F."/>
            <person name="Pommier C."/>
            <person name="Potin P."/>
            <person name="Poulain J."/>
            <person name="Quesneville H."/>
            <person name="Read B."/>
            <person name="Rensing S.A."/>
            <person name="Ritter A."/>
            <person name="Rousvoal S."/>
            <person name="Samanta M."/>
            <person name="Samson G."/>
            <person name="Schroeder D.C."/>
            <person name="Segurens B."/>
            <person name="Strittmatter M."/>
            <person name="Tonon T."/>
            <person name="Tregear J.W."/>
            <person name="Valentin K."/>
            <person name="von Dassow P."/>
            <person name="Yamagishi T."/>
            <person name="Van de Peer Y."/>
            <person name="Wincker P."/>
        </authorList>
    </citation>
    <scope>NUCLEOTIDE SEQUENCE [LARGE SCALE GENOMIC DNA]</scope>
    <source>
        <strain evidence="12">Ec32 / CCAP1310/4</strain>
    </source>
</reference>
<dbReference type="AlphaFoldDB" id="D8LJD7"/>
<dbReference type="Proteomes" id="UP000002630">
    <property type="component" value="Linkage Group LG12"/>
</dbReference>
<dbReference type="EMBL" id="FN649737">
    <property type="protein sequence ID" value="CBN79470.1"/>
    <property type="molecule type" value="Genomic_DNA"/>
</dbReference>
<protein>
    <submittedName>
        <fullName evidence="11">C2H2 zinc finger protein</fullName>
    </submittedName>
</protein>
<keyword evidence="5" id="KW-0963">Cytoplasm</keyword>
<dbReference type="InParanoid" id="D8LJD7"/>
<feature type="coiled-coil region" evidence="8">
    <location>
        <begin position="584"/>
        <end position="615"/>
    </location>
</feature>
<dbReference type="EMBL" id="FN648432">
    <property type="protein sequence ID" value="CBN79470.1"/>
    <property type="molecule type" value="Genomic_DNA"/>
</dbReference>
<dbReference type="OrthoDB" id="515971at2759"/>
<sequence>MDEVVRLKSRFVSSRPGEDSSTAPTGPDASAARLVEGILRRKSFYFQQRTGKLDMRAIGRVDIASVVKDVDVDTLQAHLENITFASVSEDDLRLYSDQCFLNLFRLSQLLLEYLLSVQDTLATSLEDRALKREIRQKRATIARYEQLLALPAPPSGRDVPGGNGGGLHSCLTCGKMFTTAEFLQQHIARKHARHAGSSADTKVDQEEKTAYPTQLRLFVQTLRECSIPPESQLVLIDTESTVEAENKRTAGEEDNGKAAAVAAQESAAAKQMATLVDLMRQQMEWNMRSESGRREKDLGSAEALETRMRGIEASLPRRLEEFMEESVGDLKASVRQALDGMEELHAKRSNAGAIQDDEDETRRKEQQEKLRLASLSADMERVSKENSALLQELAKLKAPQAAASPTSASTVQTPAAVVVVKEESSRPEVDGLVEFYEQNVPIQAKESSVVGQSMAEIDLAAKRHVKVGQKGKGGDGALLGQWGDHGEDGNDHAEKQVESIRAQLSATLTSERFPANNTDLSKSVSISRTAPGLGLTASSTPKGGTDGLEEDDIFGDTEGEDHLSLAELERTVEERKRLRPPGMERQMESVSKSMEKQLNQLLEKAEEELQQLEEDSLGYGPLETKKNSIKIHRDAPMRPVHSRDLHLMVVTAMIVCESLDTCWFFRRVEPVHSRDLRLMVVTAMIVCESLNAFWFFMRGYEV</sequence>
<dbReference type="InterPro" id="IPR013087">
    <property type="entry name" value="Znf_C2H2_type"/>
</dbReference>
<evidence type="ECO:0000256" key="3">
    <source>
        <dbReference type="ARBA" id="ARBA00009131"/>
    </source>
</evidence>
<keyword evidence="5" id="KW-0206">Cytoskeleton</keyword>
<dbReference type="eggNOG" id="ENOG502QRAI">
    <property type="taxonomic scope" value="Eukaryota"/>
</dbReference>
<feature type="region of interest" description="Disordered" evidence="9">
    <location>
        <begin position="530"/>
        <end position="556"/>
    </location>
</feature>
<dbReference type="PANTHER" id="PTHR21502:SF3">
    <property type="entry name" value="CILIUM ASSEMBLY PROTEIN DZIP1L"/>
    <property type="match status" value="1"/>
</dbReference>
<dbReference type="InterPro" id="IPR051241">
    <property type="entry name" value="DZIP_RILPL"/>
</dbReference>
<keyword evidence="12" id="KW-1185">Reference proteome</keyword>
<dbReference type="InterPro" id="IPR032714">
    <property type="entry name" value="DZIP1_N"/>
</dbReference>
<evidence type="ECO:0000259" key="10">
    <source>
        <dbReference type="PROSITE" id="PS50157"/>
    </source>
</evidence>
<comment type="similarity">
    <text evidence="3">Belongs to the DZIP C2H2-type zinc-finger protein family.</text>
</comment>
<comment type="subcellular location">
    <subcellularLocation>
        <location evidence="2">Cytoplasm</location>
        <location evidence="2">Cytoskeleton</location>
        <location evidence="2">Cilium basal body</location>
    </subcellularLocation>
    <subcellularLocation>
        <location evidence="1">Cytoplasm</location>
        <location evidence="1">Cytoskeleton</location>
        <location evidence="1">Microtubule organizing center</location>
        <location evidence="1">Centrosome</location>
        <location evidence="1">Centriole</location>
    </subcellularLocation>
</comment>
<organism evidence="11 12">
    <name type="scientific">Ectocarpus siliculosus</name>
    <name type="common">Brown alga</name>
    <name type="synonym">Conferva siliculosa</name>
    <dbReference type="NCBI Taxonomy" id="2880"/>
    <lineage>
        <taxon>Eukaryota</taxon>
        <taxon>Sar</taxon>
        <taxon>Stramenopiles</taxon>
        <taxon>Ochrophyta</taxon>
        <taxon>PX clade</taxon>
        <taxon>Phaeophyceae</taxon>
        <taxon>Ectocarpales</taxon>
        <taxon>Ectocarpaceae</taxon>
        <taxon>Ectocarpus</taxon>
    </lineage>
</organism>
<dbReference type="PROSITE" id="PS00028">
    <property type="entry name" value="ZINC_FINGER_C2H2_1"/>
    <property type="match status" value="1"/>
</dbReference>
<evidence type="ECO:0000313" key="12">
    <source>
        <dbReference type="Proteomes" id="UP000002630"/>
    </source>
</evidence>
<evidence type="ECO:0000256" key="6">
    <source>
        <dbReference type="ARBA" id="ARBA00023273"/>
    </source>
</evidence>
<evidence type="ECO:0000313" key="11">
    <source>
        <dbReference type="EMBL" id="CBN79470.1"/>
    </source>
</evidence>
<name>D8LJD7_ECTSI</name>
<gene>
    <name evidence="11" type="ORF">Esi_0250_0022</name>
</gene>
<dbReference type="GO" id="GO:0005814">
    <property type="term" value="C:centriole"/>
    <property type="evidence" value="ECO:0007669"/>
    <property type="project" value="UniProtKB-SubCell"/>
</dbReference>